<dbReference type="AlphaFoldDB" id="E6K1R2"/>
<organism evidence="1 2">
    <name type="scientific">Parascardovia denticolens DSM 10105 = JCM 12538</name>
    <dbReference type="NCBI Taxonomy" id="864564"/>
    <lineage>
        <taxon>Bacteria</taxon>
        <taxon>Bacillati</taxon>
        <taxon>Actinomycetota</taxon>
        <taxon>Actinomycetes</taxon>
        <taxon>Bifidobacteriales</taxon>
        <taxon>Bifidobacteriaceae</taxon>
        <taxon>Parascardovia</taxon>
    </lineage>
</organism>
<proteinExistence type="predicted"/>
<name>E6K1R2_PARDN</name>
<dbReference type="HOGENOM" id="CLU_3255221_0_0_11"/>
<keyword evidence="2" id="KW-1185">Reference proteome</keyword>
<reference evidence="1 2" key="1">
    <citation type="submission" date="2010-12" db="EMBL/GenBank/DDBJ databases">
        <authorList>
            <person name="Muzny D."/>
            <person name="Qin X."/>
            <person name="Buhay C."/>
            <person name="Dugan-Rocha S."/>
            <person name="Ding Y."/>
            <person name="Chen G."/>
            <person name="Hawes A."/>
            <person name="Holder M."/>
            <person name="Jhangiani S."/>
            <person name="Johnson A."/>
            <person name="Khan Z."/>
            <person name="Li Z."/>
            <person name="Liu W."/>
            <person name="Liu X."/>
            <person name="Perez L."/>
            <person name="Shen H."/>
            <person name="Wang Q."/>
            <person name="Watt J."/>
            <person name="Xi L."/>
            <person name="Xin Y."/>
            <person name="Zhou J."/>
            <person name="Deng J."/>
            <person name="Jiang H."/>
            <person name="Liu Y."/>
            <person name="Qu J."/>
            <person name="Song X.-Z."/>
            <person name="Zhang L."/>
            <person name="Villasana D."/>
            <person name="Johnson A."/>
            <person name="Liu J."/>
            <person name="Liyanage D."/>
            <person name="Lorensuhewa L."/>
            <person name="Robinson T."/>
            <person name="Song A."/>
            <person name="Song B.-B."/>
            <person name="Dinh H."/>
            <person name="Thornton R."/>
            <person name="Coyle M."/>
            <person name="Francisco L."/>
            <person name="Jackson L."/>
            <person name="Javaid M."/>
            <person name="Korchina V."/>
            <person name="Kovar C."/>
            <person name="Mata R."/>
            <person name="Mathew T."/>
            <person name="Ngo R."/>
            <person name="Nguyen L."/>
            <person name="Nguyen N."/>
            <person name="Okwuonu G."/>
            <person name="Ongeri F."/>
            <person name="Pham C."/>
            <person name="Simmons D."/>
            <person name="Wilczek-Boney K."/>
            <person name="Hale W."/>
            <person name="Jakkamsetti A."/>
            <person name="Pham P."/>
            <person name="Ruth R."/>
            <person name="San Lucas F."/>
            <person name="Warren J."/>
            <person name="Zhang J."/>
            <person name="Zhao Z."/>
            <person name="Zhou C."/>
            <person name="Zhu D."/>
            <person name="Lee S."/>
            <person name="Bess C."/>
            <person name="Blankenburg K."/>
            <person name="Forbes L."/>
            <person name="Fu Q."/>
            <person name="Gubbala S."/>
            <person name="Hirani K."/>
            <person name="Jayaseelan J.C."/>
            <person name="Lara F."/>
            <person name="Munidasa M."/>
            <person name="Palculict T."/>
            <person name="Patil S."/>
            <person name="Pu L.-L."/>
            <person name="Saada N."/>
            <person name="Tang L."/>
            <person name="Weissenberger G."/>
            <person name="Zhu Y."/>
            <person name="Hemphill L."/>
            <person name="Shang Y."/>
            <person name="Youmans B."/>
            <person name="Ayvaz T."/>
            <person name="Ross M."/>
            <person name="Santibanez J."/>
            <person name="Aqrawi P."/>
            <person name="Gross S."/>
            <person name="Joshi V."/>
            <person name="Fowler G."/>
            <person name="Nazareth L."/>
            <person name="Reid J."/>
            <person name="Worley K."/>
            <person name="Petrosino J."/>
            <person name="Highlander S."/>
            <person name="Gibbs R."/>
        </authorList>
    </citation>
    <scope>NUCLEOTIDE SEQUENCE [LARGE SCALE GENOMIC DNA]</scope>
    <source>
        <strain evidence="1 2">DSM 10105</strain>
    </source>
</reference>
<gene>
    <name evidence="1" type="ORF">HMPREF0620_0748</name>
</gene>
<dbReference type="EMBL" id="AEON01000001">
    <property type="protein sequence ID" value="EFT83743.1"/>
    <property type="molecule type" value="Genomic_DNA"/>
</dbReference>
<comment type="caution">
    <text evidence="1">The sequence shown here is derived from an EMBL/GenBank/DDBJ whole genome shotgun (WGS) entry which is preliminary data.</text>
</comment>
<accession>E6K1R2</accession>
<evidence type="ECO:0000313" key="2">
    <source>
        <dbReference type="Proteomes" id="UP000004946"/>
    </source>
</evidence>
<evidence type="ECO:0000313" key="1">
    <source>
        <dbReference type="EMBL" id="EFT83743.1"/>
    </source>
</evidence>
<sequence>MHTDGKGPAAGGEKVFHWRFCAALVVERKAEADAVRGRKIIE</sequence>
<protein>
    <submittedName>
        <fullName evidence="1">Uncharacterized protein</fullName>
    </submittedName>
</protein>
<dbReference type="Proteomes" id="UP000004946">
    <property type="component" value="Chromosome"/>
</dbReference>